<proteinExistence type="predicted"/>
<comment type="caution">
    <text evidence="2">The sequence shown here is derived from an EMBL/GenBank/DDBJ whole genome shotgun (WGS) entry which is preliminary data.</text>
</comment>
<dbReference type="InterPro" id="IPR029044">
    <property type="entry name" value="Nucleotide-diphossugar_trans"/>
</dbReference>
<accession>A0ABQ3VDB4</accession>
<dbReference type="Pfam" id="PF00535">
    <property type="entry name" value="Glycos_transf_2"/>
    <property type="match status" value="1"/>
</dbReference>
<dbReference type="EMBL" id="BNJJ01000004">
    <property type="protein sequence ID" value="GHO83790.1"/>
    <property type="molecule type" value="Genomic_DNA"/>
</dbReference>
<dbReference type="InterPro" id="IPR001173">
    <property type="entry name" value="Glyco_trans_2-like"/>
</dbReference>
<sequence length="274" mass="31348">MEQPLVSCIMPTKNRRAFVAQALHYFDKQDYPNKELIIVDDGEDLVVDLAAQYPHVRYFAPQYIHSVGAKRNFACENARGELICHWDDDDWYSSARLSYQVAPLLSGSTDITGLHLQTVLDLQKMQGWQCADATKITPGVESMHYGTMIYRKQLWSNLARFRDSPKGDDGSGFVRRLINLGARVCTLPCAGHQTYIRHGKNIWKYQPGSSINSEKWHRVNPEQCIAQENLSFYQQMHLKQLQKNAHGSPQVTLAERIGNHIARKFISVAILFKR</sequence>
<evidence type="ECO:0000313" key="3">
    <source>
        <dbReference type="Proteomes" id="UP000635565"/>
    </source>
</evidence>
<organism evidence="2 3">
    <name type="scientific">Dictyobacter formicarum</name>
    <dbReference type="NCBI Taxonomy" id="2778368"/>
    <lineage>
        <taxon>Bacteria</taxon>
        <taxon>Bacillati</taxon>
        <taxon>Chloroflexota</taxon>
        <taxon>Ktedonobacteria</taxon>
        <taxon>Ktedonobacterales</taxon>
        <taxon>Dictyobacteraceae</taxon>
        <taxon>Dictyobacter</taxon>
    </lineage>
</organism>
<dbReference type="PANTHER" id="PTHR22916:SF3">
    <property type="entry name" value="UDP-GLCNAC:BETAGAL BETA-1,3-N-ACETYLGLUCOSAMINYLTRANSFERASE-LIKE PROTEIN 1"/>
    <property type="match status" value="1"/>
</dbReference>
<dbReference type="Proteomes" id="UP000635565">
    <property type="component" value="Unassembled WGS sequence"/>
</dbReference>
<dbReference type="PANTHER" id="PTHR22916">
    <property type="entry name" value="GLYCOSYLTRANSFERASE"/>
    <property type="match status" value="1"/>
</dbReference>
<dbReference type="SUPFAM" id="SSF53448">
    <property type="entry name" value="Nucleotide-diphospho-sugar transferases"/>
    <property type="match status" value="1"/>
</dbReference>
<reference evidence="2 3" key="1">
    <citation type="journal article" date="2021" name="Int. J. Syst. Evol. Microbiol.">
        <title>Reticulibacter mediterranei gen. nov., sp. nov., within the new family Reticulibacteraceae fam. nov., and Ktedonospora formicarum gen. nov., sp. nov., Ktedonobacter robiniae sp. nov., Dictyobacter formicarum sp. nov. and Dictyobacter arantiisoli sp. nov., belonging to the class Ktedonobacteria.</title>
        <authorList>
            <person name="Yabe S."/>
            <person name="Zheng Y."/>
            <person name="Wang C.M."/>
            <person name="Sakai Y."/>
            <person name="Abe K."/>
            <person name="Yokota A."/>
            <person name="Donadio S."/>
            <person name="Cavaletti L."/>
            <person name="Monciardini P."/>
        </authorList>
    </citation>
    <scope>NUCLEOTIDE SEQUENCE [LARGE SCALE GENOMIC DNA]</scope>
    <source>
        <strain evidence="2 3">SOSP1-9</strain>
    </source>
</reference>
<evidence type="ECO:0000259" key="1">
    <source>
        <dbReference type="Pfam" id="PF00535"/>
    </source>
</evidence>
<dbReference type="Gene3D" id="3.90.550.10">
    <property type="entry name" value="Spore Coat Polysaccharide Biosynthesis Protein SpsA, Chain A"/>
    <property type="match status" value="1"/>
</dbReference>
<dbReference type="CDD" id="cd00761">
    <property type="entry name" value="Glyco_tranf_GTA_type"/>
    <property type="match status" value="1"/>
</dbReference>
<gene>
    <name evidence="2" type="ORF">KSZ_17960</name>
</gene>
<keyword evidence="3" id="KW-1185">Reference proteome</keyword>
<feature type="domain" description="Glycosyltransferase 2-like" evidence="1">
    <location>
        <begin position="7"/>
        <end position="113"/>
    </location>
</feature>
<protein>
    <recommendedName>
        <fullName evidence="1">Glycosyltransferase 2-like domain-containing protein</fullName>
    </recommendedName>
</protein>
<evidence type="ECO:0000313" key="2">
    <source>
        <dbReference type="EMBL" id="GHO83790.1"/>
    </source>
</evidence>
<name>A0ABQ3VDB4_9CHLR</name>
<dbReference type="RefSeq" id="WP_201361440.1">
    <property type="nucleotide sequence ID" value="NZ_BNJJ01000004.1"/>
</dbReference>